<keyword evidence="1" id="KW-0472">Membrane</keyword>
<accession>A0ABX2FN53</accession>
<keyword evidence="1" id="KW-1133">Transmembrane helix</keyword>
<evidence type="ECO:0000313" key="2">
    <source>
        <dbReference type="EMBL" id="NRT18598.1"/>
    </source>
</evidence>
<gene>
    <name evidence="2" type="ORF">HNP98_001419</name>
</gene>
<proteinExistence type="predicted"/>
<dbReference type="Proteomes" id="UP000779507">
    <property type="component" value="Unassembled WGS sequence"/>
</dbReference>
<evidence type="ECO:0000256" key="1">
    <source>
        <dbReference type="SAM" id="Phobius"/>
    </source>
</evidence>
<sequence length="66" mass="6892">MLTSAILFFGYAFMMFGSLKTGALFGALTAVAIAGALFGELVVFPIVLERFDREAPAPAGRVPVPG</sequence>
<evidence type="ECO:0000313" key="3">
    <source>
        <dbReference type="Proteomes" id="UP000779507"/>
    </source>
</evidence>
<reference evidence="2 3" key="1">
    <citation type="submission" date="2020-05" db="EMBL/GenBank/DDBJ databases">
        <title>Genomic Encyclopedia of Type Strains, Phase IV (KMG-V): Genome sequencing to study the core and pangenomes of soil and plant-associated prokaryotes.</title>
        <authorList>
            <person name="Whitman W."/>
        </authorList>
    </citation>
    <scope>NUCLEOTIDE SEQUENCE [LARGE SCALE GENOMIC DNA]</scope>
    <source>
        <strain evidence="2 3">9A</strain>
    </source>
</reference>
<comment type="caution">
    <text evidence="2">The sequence shown here is derived from an EMBL/GenBank/DDBJ whole genome shotgun (WGS) entry which is preliminary data.</text>
</comment>
<keyword evidence="3" id="KW-1185">Reference proteome</keyword>
<keyword evidence="1" id="KW-0812">Transmembrane</keyword>
<feature type="transmembrane region" description="Helical" evidence="1">
    <location>
        <begin position="24"/>
        <end position="48"/>
    </location>
</feature>
<dbReference type="EMBL" id="JABSNP010000005">
    <property type="protein sequence ID" value="NRT18598.1"/>
    <property type="molecule type" value="Genomic_DNA"/>
</dbReference>
<dbReference type="RefSeq" id="WP_173809348.1">
    <property type="nucleotide sequence ID" value="NZ_JABSNP010000005.1"/>
</dbReference>
<organism evidence="2 3">
    <name type="scientific">Hymenobacter caeli</name>
    <dbReference type="NCBI Taxonomy" id="2735894"/>
    <lineage>
        <taxon>Bacteria</taxon>
        <taxon>Pseudomonadati</taxon>
        <taxon>Bacteroidota</taxon>
        <taxon>Cytophagia</taxon>
        <taxon>Cytophagales</taxon>
        <taxon>Hymenobacteraceae</taxon>
        <taxon>Hymenobacter</taxon>
    </lineage>
</organism>
<name>A0ABX2FN53_9BACT</name>
<protein>
    <submittedName>
        <fullName evidence="2">RND superfamily exporter protein</fullName>
    </submittedName>
</protein>